<gene>
    <name evidence="7" type="ORF">CWM47_21535</name>
</gene>
<evidence type="ECO:0000256" key="3">
    <source>
        <dbReference type="ARBA" id="ARBA00022692"/>
    </source>
</evidence>
<dbReference type="SUPFAM" id="SSF52540">
    <property type="entry name" value="P-loop containing nucleoside triphosphate hydrolases"/>
    <property type="match status" value="1"/>
</dbReference>
<keyword evidence="8" id="KW-1185">Reference proteome</keyword>
<keyword evidence="4" id="KW-1133">Transmembrane helix</keyword>
<keyword evidence="5" id="KW-0472">Membrane</keyword>
<dbReference type="AlphaFoldDB" id="A0A2K8Z2T2"/>
<reference evidence="7 8" key="1">
    <citation type="submission" date="2017-11" db="EMBL/GenBank/DDBJ databases">
        <title>Taxonomic description and genome sequences of Spirosoma HA7 sp. nov., isolated from pollen microhabitat of Corylus avellana.</title>
        <authorList>
            <person name="Ambika Manirajan B."/>
            <person name="Suarez C."/>
            <person name="Ratering S."/>
            <person name="Geissler-Plaum R."/>
            <person name="Cardinale M."/>
            <person name="Sylvia S."/>
        </authorList>
    </citation>
    <scope>NUCLEOTIDE SEQUENCE [LARGE SCALE GENOMIC DNA]</scope>
    <source>
        <strain evidence="7 8">HA7</strain>
    </source>
</reference>
<dbReference type="PANTHER" id="PTHR37937">
    <property type="entry name" value="CONJUGATIVE TRANSFER: DNA TRANSPORT"/>
    <property type="match status" value="1"/>
</dbReference>
<dbReference type="CDD" id="cd01127">
    <property type="entry name" value="TrwB_TraG_TraD_VirD4"/>
    <property type="match status" value="1"/>
</dbReference>
<accession>A0A2K8Z2T2</accession>
<dbReference type="Pfam" id="PF12696">
    <property type="entry name" value="TraG-D_C"/>
    <property type="match status" value="1"/>
</dbReference>
<evidence type="ECO:0000259" key="6">
    <source>
        <dbReference type="Pfam" id="PF12696"/>
    </source>
</evidence>
<dbReference type="InterPro" id="IPR032689">
    <property type="entry name" value="TraG-D_C"/>
</dbReference>
<dbReference type="InterPro" id="IPR027417">
    <property type="entry name" value="P-loop_NTPase"/>
</dbReference>
<keyword evidence="2" id="KW-1003">Cell membrane</keyword>
<dbReference type="RefSeq" id="WP_100990256.1">
    <property type="nucleotide sequence ID" value="NZ_CP025096.1"/>
</dbReference>
<feature type="domain" description="TraD/TraG TraM recognition site" evidence="6">
    <location>
        <begin position="339"/>
        <end position="413"/>
    </location>
</feature>
<protein>
    <submittedName>
        <fullName evidence="7">Conjugal transfer protein TraG</fullName>
    </submittedName>
</protein>
<dbReference type="EMBL" id="CP025096">
    <property type="protein sequence ID" value="AUD04190.1"/>
    <property type="molecule type" value="Genomic_DNA"/>
</dbReference>
<proteinExistence type="predicted"/>
<dbReference type="KEGG" id="spir:CWM47_21535"/>
<keyword evidence="3" id="KW-0812">Transmembrane</keyword>
<organism evidence="7 8">
    <name type="scientific">Spirosoma pollinicola</name>
    <dbReference type="NCBI Taxonomy" id="2057025"/>
    <lineage>
        <taxon>Bacteria</taxon>
        <taxon>Pseudomonadati</taxon>
        <taxon>Bacteroidota</taxon>
        <taxon>Cytophagia</taxon>
        <taxon>Cytophagales</taxon>
        <taxon>Cytophagaceae</taxon>
        <taxon>Spirosoma</taxon>
    </lineage>
</organism>
<sequence>MMNSATQADELIDYFSQETHRIANECSVNIPTHWRYKKQVRKGWINLTNPFRGTMILGAPGSGKTETFVQNFVHQLLDKEFTMAIYDYKSPELSRLAYMHYIANQEKTTNQLGVSPSFHAINFTDPRYSSRCNPFLAQRFTDSFDAFLAAKNLVYNVNRSWILKAEGDFSVEVAINYLTACIWYMKLYNDRQVANYEDRLPTEERAEANKSNRFNYCTLPHIIEFATSPYEEIIPLLNAEPELAHLIEGITSIFENDTREHMEGLLTVMQLSLSTLKNPVLYWIMTGSEALVDINSPTNPKILCLGNDPALGHLFSVPLALISHLMARQVNHPHQRPSALIFDEFPTLYIDEFDTLLATARSNKIALCLSVQDLTQLENQYGKTKAQALFTMSGTILAGQVLGTSAQRIADRLTKGLEAVKPPRSWSFFSKENATQSPHISPATLGALPYGCFAGVVATLVDAPATQPVFFAQVTAHKVKPDLNLAELPINPELATLTDKQLDQRLNEHMATIQREVADLIQQERERLKLR</sequence>
<evidence type="ECO:0000256" key="2">
    <source>
        <dbReference type="ARBA" id="ARBA00022475"/>
    </source>
</evidence>
<evidence type="ECO:0000256" key="5">
    <source>
        <dbReference type="ARBA" id="ARBA00023136"/>
    </source>
</evidence>
<dbReference type="GO" id="GO:0005886">
    <property type="term" value="C:plasma membrane"/>
    <property type="evidence" value="ECO:0007669"/>
    <property type="project" value="UniProtKB-SubCell"/>
</dbReference>
<evidence type="ECO:0000313" key="7">
    <source>
        <dbReference type="EMBL" id="AUD04190.1"/>
    </source>
</evidence>
<name>A0A2K8Z2T2_9BACT</name>
<evidence type="ECO:0000256" key="4">
    <source>
        <dbReference type="ARBA" id="ARBA00022989"/>
    </source>
</evidence>
<dbReference type="InterPro" id="IPR051539">
    <property type="entry name" value="T4SS-coupling_protein"/>
</dbReference>
<evidence type="ECO:0000256" key="1">
    <source>
        <dbReference type="ARBA" id="ARBA00004651"/>
    </source>
</evidence>
<comment type="subcellular location">
    <subcellularLocation>
        <location evidence="1">Cell membrane</location>
        <topology evidence="1">Multi-pass membrane protein</topology>
    </subcellularLocation>
</comment>
<dbReference type="PANTHER" id="PTHR37937:SF1">
    <property type="entry name" value="CONJUGATIVE TRANSFER: DNA TRANSPORT"/>
    <property type="match status" value="1"/>
</dbReference>
<evidence type="ECO:0000313" key="8">
    <source>
        <dbReference type="Proteomes" id="UP000232883"/>
    </source>
</evidence>
<dbReference type="OrthoDB" id="102453at2"/>
<dbReference type="Gene3D" id="3.40.50.300">
    <property type="entry name" value="P-loop containing nucleotide triphosphate hydrolases"/>
    <property type="match status" value="2"/>
</dbReference>
<dbReference type="Proteomes" id="UP000232883">
    <property type="component" value="Chromosome"/>
</dbReference>